<dbReference type="EMBL" id="JPUA01000004">
    <property type="protein sequence ID" value="OWV31239.1"/>
    <property type="molecule type" value="Genomic_DNA"/>
</dbReference>
<dbReference type="Proteomes" id="UP000197334">
    <property type="component" value="Unassembled WGS sequence"/>
</dbReference>
<organism evidence="1 2">
    <name type="scientific">Halomonas campaniensis</name>
    <dbReference type="NCBI Taxonomy" id="213554"/>
    <lineage>
        <taxon>Bacteria</taxon>
        <taxon>Pseudomonadati</taxon>
        <taxon>Pseudomonadota</taxon>
        <taxon>Gammaproteobacteria</taxon>
        <taxon>Oceanospirillales</taxon>
        <taxon>Halomonadaceae</taxon>
        <taxon>Halomonas</taxon>
    </lineage>
</organism>
<protein>
    <submittedName>
        <fullName evidence="1">Uncharacterized protein</fullName>
    </submittedName>
</protein>
<comment type="caution">
    <text evidence="1">The sequence shown here is derived from an EMBL/GenBank/DDBJ whole genome shotgun (WGS) entry which is preliminary data.</text>
</comment>
<reference evidence="1 2" key="1">
    <citation type="submission" date="2014-08" db="EMBL/GenBank/DDBJ databases">
        <title>Draft genome sequence of a novel L-asparaginase producing marine bacterium, Halomonas campaniensis.</title>
        <authorList>
            <person name="Sundarakrishnan B."/>
            <person name="Moushumi Priya A."/>
            <person name="Raman G."/>
            <person name="Sakthivel N."/>
            <person name="Park S."/>
            <person name="Jayachandran S."/>
        </authorList>
    </citation>
    <scope>NUCLEOTIDE SEQUENCE [LARGE SCALE GENOMIC DNA]</scope>
    <source>
        <strain evidence="1 2">SK03</strain>
    </source>
</reference>
<evidence type="ECO:0000313" key="2">
    <source>
        <dbReference type="Proteomes" id="UP000197334"/>
    </source>
</evidence>
<proteinExistence type="predicted"/>
<gene>
    <name evidence="1" type="ORF">JI62_02495</name>
</gene>
<keyword evidence="2" id="KW-1185">Reference proteome</keyword>
<sequence>MNQLLPKKQRKRGGFLQRLGRITKSNYILPLRGSLSRKDKCPSNLQLLKVCLQGGSQTPREHSKPVNPLINHRHLQDTANSSIDRSRILMR</sequence>
<evidence type="ECO:0000313" key="1">
    <source>
        <dbReference type="EMBL" id="OWV31239.1"/>
    </source>
</evidence>
<accession>A0A246S493</accession>
<dbReference type="AlphaFoldDB" id="A0A246S493"/>
<name>A0A246S493_9GAMM</name>